<protein>
    <recommendedName>
        <fullName evidence="4">SKP1 component POZ domain-containing protein</fullName>
    </recommendedName>
</protein>
<feature type="region of interest" description="Disordered" evidence="1">
    <location>
        <begin position="461"/>
        <end position="496"/>
    </location>
</feature>
<evidence type="ECO:0008006" key="4">
    <source>
        <dbReference type="Google" id="ProtNLM"/>
    </source>
</evidence>
<dbReference type="VEuPathDB" id="CryptoDB:Vbra_5895"/>
<dbReference type="EMBL" id="CDMY01000445">
    <property type="protein sequence ID" value="CEM13190.1"/>
    <property type="molecule type" value="Genomic_DNA"/>
</dbReference>
<name>A0A0G4FIC7_VITBC</name>
<dbReference type="InterPro" id="IPR011333">
    <property type="entry name" value="SKP1/BTB/POZ_sf"/>
</dbReference>
<dbReference type="InParanoid" id="A0A0G4FIC7"/>
<dbReference type="GO" id="GO:0006511">
    <property type="term" value="P:ubiquitin-dependent protein catabolic process"/>
    <property type="evidence" value="ECO:0007669"/>
    <property type="project" value="InterPro"/>
</dbReference>
<evidence type="ECO:0000256" key="1">
    <source>
        <dbReference type="SAM" id="MobiDB-lite"/>
    </source>
</evidence>
<dbReference type="PANTHER" id="PTHR11165">
    <property type="entry name" value="SKP1"/>
    <property type="match status" value="1"/>
</dbReference>
<evidence type="ECO:0000313" key="3">
    <source>
        <dbReference type="Proteomes" id="UP000041254"/>
    </source>
</evidence>
<dbReference type="Gene3D" id="3.30.710.10">
    <property type="entry name" value="Potassium Channel Kv1.1, Chain A"/>
    <property type="match status" value="1"/>
</dbReference>
<proteinExistence type="predicted"/>
<organism evidence="2 3">
    <name type="scientific">Vitrella brassicaformis (strain CCMP3155)</name>
    <dbReference type="NCBI Taxonomy" id="1169540"/>
    <lineage>
        <taxon>Eukaryota</taxon>
        <taxon>Sar</taxon>
        <taxon>Alveolata</taxon>
        <taxon>Colpodellida</taxon>
        <taxon>Vitrellaceae</taxon>
        <taxon>Vitrella</taxon>
    </lineage>
</organism>
<dbReference type="SUPFAM" id="SSF54695">
    <property type="entry name" value="POZ domain"/>
    <property type="match status" value="1"/>
</dbReference>
<keyword evidence="3" id="KW-1185">Reference proteome</keyword>
<gene>
    <name evidence="2" type="ORF">Vbra_5895</name>
</gene>
<reference evidence="2 3" key="1">
    <citation type="submission" date="2014-11" db="EMBL/GenBank/DDBJ databases">
        <authorList>
            <person name="Zhu J."/>
            <person name="Qi W."/>
            <person name="Song R."/>
        </authorList>
    </citation>
    <scope>NUCLEOTIDE SEQUENCE [LARGE SCALE GENOMIC DNA]</scope>
</reference>
<dbReference type="Proteomes" id="UP000041254">
    <property type="component" value="Unassembled WGS sequence"/>
</dbReference>
<dbReference type="STRING" id="1169540.A0A0G4FIC7"/>
<dbReference type="OrthoDB" id="2342932at2759"/>
<sequence length="545" mass="60318">MTKRRLVLVARTGLMHLDATTIDAAVQKSDVIADMSEGDADEPLPVRQFSRLTLMAVLEYCERHVADEDPWLPCKRVESHHIGEVVSDGWDAFYLRQNEYQVLRIMKAADFFNIPSLLQLTQLSVACYLNRFQPHQVGSAAIEAERRRLTCRVKTSQPPRPTTNPHDSLLDLPAPSSMIRKTKAESCVSAGGDVAVSETLIAGGKSLIPIDESEGGGVVRGACLPGLHAMPLIRRCFGWSPCGRARTAATGRSDARHRRPMDSPNTIKVQSGVCGVESNADDTEALIDTLTYLVENVNLLAGVFLHLPFRCLEALPISLLIEVVPHFKWHLRLPSRGACYGLPRILPETEWCGWDIARLSVKIEKELSDVQGVEAAIDKYVKLTNPSPKPDTATQEDTIIEGDEEVSKITGHTQDKPNPQLRELRKGIRSEVREELDALKKSIEKSEEASRELDQRLAAAKAKLEPRRGRRTSRGGCRRSERPGRGRRRWRQQWRPSSTLYPTKAVATTITIEGEEAAIGGTGCCGGSWGCWGLIREVEGGCVVM</sequence>
<feature type="region of interest" description="Disordered" evidence="1">
    <location>
        <begin position="153"/>
        <end position="173"/>
    </location>
</feature>
<accession>A0A0G4FIC7</accession>
<evidence type="ECO:0000313" key="2">
    <source>
        <dbReference type="EMBL" id="CEM13190.1"/>
    </source>
</evidence>
<dbReference type="AlphaFoldDB" id="A0A0G4FIC7"/>
<dbReference type="InterPro" id="IPR016897">
    <property type="entry name" value="SKP1"/>
</dbReference>
<feature type="compositionally biased region" description="Basic residues" evidence="1">
    <location>
        <begin position="468"/>
        <end position="477"/>
    </location>
</feature>